<sequence>MRRKRSGSVGSFSLNELLALHYVYPLPLNKFNKLLKEIPSLRDLHVLSPAKLETILQISAENAEKIITNYKRLLKNNLCAAYNQEGIHVIPFTDSNYPRSLFSLVDPPTVLYAKGDVSLLKKRKIAIIGSRMATGYTWKALEAIVPPLIENDFLIVSGLAKGADAMAHHAAIRYGGKTIGILGNGFFHIYPKENELLAREMEKNHLLITEFPPYAGPRKWHFPLRNRIISGISEAIVVTEAARKSGTLITTDHALEHGKEIFVVPGPIDSKLSEGTNQLLKEGAIPVWSGHQILDELNLFF</sequence>
<dbReference type="PANTHER" id="PTHR43022:SF1">
    <property type="entry name" value="PROTEIN SMF"/>
    <property type="match status" value="1"/>
</dbReference>
<dbReference type="GO" id="GO:0009294">
    <property type="term" value="P:DNA-mediated transformation"/>
    <property type="evidence" value="ECO:0007669"/>
    <property type="project" value="InterPro"/>
</dbReference>
<dbReference type="InterPro" id="IPR003488">
    <property type="entry name" value="DprA"/>
</dbReference>
<organism evidence="3 4">
    <name type="scientific">Ureibacillus terrenus</name>
    <dbReference type="NCBI Taxonomy" id="118246"/>
    <lineage>
        <taxon>Bacteria</taxon>
        <taxon>Bacillati</taxon>
        <taxon>Bacillota</taxon>
        <taxon>Bacilli</taxon>
        <taxon>Bacillales</taxon>
        <taxon>Caryophanaceae</taxon>
        <taxon>Ureibacillus</taxon>
    </lineage>
</organism>
<gene>
    <name evidence="3" type="primary">dprA</name>
    <name evidence="3" type="ORF">FKZ59_04505</name>
</gene>
<name>A0A540V4D3_9BACL</name>
<dbReference type="EMBL" id="VIGD01000004">
    <property type="protein sequence ID" value="TQE91607.1"/>
    <property type="molecule type" value="Genomic_DNA"/>
</dbReference>
<reference evidence="3 4" key="1">
    <citation type="submission" date="2019-06" db="EMBL/GenBank/DDBJ databases">
        <title>Genome sequence of Ureibacillus terrenus.</title>
        <authorList>
            <person name="Maclea K.S."/>
            <person name="Simoes M."/>
        </authorList>
    </citation>
    <scope>NUCLEOTIDE SEQUENCE [LARGE SCALE GENOMIC DNA]</scope>
    <source>
        <strain evidence="3 4">ATCC BAA-384</strain>
    </source>
</reference>
<dbReference type="OrthoDB" id="9785707at2"/>
<dbReference type="InterPro" id="IPR057666">
    <property type="entry name" value="DrpA_SLOG"/>
</dbReference>
<protein>
    <submittedName>
        <fullName evidence="3">DNA-protecting protein DprA</fullName>
    </submittedName>
</protein>
<accession>A0A540V4D3</accession>
<evidence type="ECO:0000259" key="2">
    <source>
        <dbReference type="Pfam" id="PF02481"/>
    </source>
</evidence>
<dbReference type="Proteomes" id="UP000315753">
    <property type="component" value="Unassembled WGS sequence"/>
</dbReference>
<dbReference type="NCBIfam" id="TIGR00732">
    <property type="entry name" value="dprA"/>
    <property type="match status" value="1"/>
</dbReference>
<keyword evidence="4" id="KW-1185">Reference proteome</keyword>
<dbReference type="PANTHER" id="PTHR43022">
    <property type="entry name" value="PROTEIN SMF"/>
    <property type="match status" value="1"/>
</dbReference>
<dbReference type="Gene3D" id="3.40.50.450">
    <property type="match status" value="1"/>
</dbReference>
<proteinExistence type="inferred from homology"/>
<evidence type="ECO:0000256" key="1">
    <source>
        <dbReference type="ARBA" id="ARBA00006525"/>
    </source>
</evidence>
<dbReference type="SUPFAM" id="SSF102405">
    <property type="entry name" value="MCP/YpsA-like"/>
    <property type="match status" value="1"/>
</dbReference>
<dbReference type="AlphaFoldDB" id="A0A540V4D3"/>
<comment type="similarity">
    <text evidence="1">Belongs to the DprA/Smf family.</text>
</comment>
<dbReference type="RefSeq" id="WP_141601550.1">
    <property type="nucleotide sequence ID" value="NZ_JARMSB010000001.1"/>
</dbReference>
<evidence type="ECO:0000313" key="3">
    <source>
        <dbReference type="EMBL" id="TQE91607.1"/>
    </source>
</evidence>
<dbReference type="Pfam" id="PF02481">
    <property type="entry name" value="DNA_processg_A"/>
    <property type="match status" value="1"/>
</dbReference>
<comment type="caution">
    <text evidence="3">The sequence shown here is derived from an EMBL/GenBank/DDBJ whole genome shotgun (WGS) entry which is preliminary data.</text>
</comment>
<feature type="domain" description="Smf/DprA SLOG" evidence="2">
    <location>
        <begin position="89"/>
        <end position="297"/>
    </location>
</feature>
<evidence type="ECO:0000313" key="4">
    <source>
        <dbReference type="Proteomes" id="UP000315753"/>
    </source>
</evidence>